<name>A0A174V2U6_9FIRM</name>
<dbReference type="SMART" id="SM01040">
    <property type="entry name" value="Bro-N"/>
    <property type="match status" value="1"/>
</dbReference>
<protein>
    <submittedName>
        <fullName evidence="2">Uncharacterized phage-encoded protein</fullName>
    </submittedName>
</protein>
<dbReference type="OrthoDB" id="9812611at2"/>
<dbReference type="PANTHER" id="PTHR36180:SF2">
    <property type="entry name" value="BRO FAMILY PROTEIN"/>
    <property type="match status" value="1"/>
</dbReference>
<accession>A0A174V2U6</accession>
<dbReference type="PANTHER" id="PTHR36180">
    <property type="entry name" value="DNA-BINDING PROTEIN-RELATED-RELATED"/>
    <property type="match status" value="1"/>
</dbReference>
<sequence length="250" mass="29046">MNELKIFHYQNSEVRTIEQNGEPWFVLKDVCGILGIRNTADTYNRLDDDEKGVGQIDTLGGMQRVNIVNESGLYNVILRSDKPEAKPFRKWVTSEVLPTIRKHGAYMTPETLEAAIMNPDIMIRLCTALKNEQEKRKALETVNSALTVDNQIMRPKADYFDELVDRNLLTNFRETAKQLEIKEKNFIGFLLEKKYIYRDKRGKLLPYADKNNGLFEVKECFNEKTQWSGTQTLVTPKGRETFRLLYLNNQ</sequence>
<dbReference type="GO" id="GO:0003677">
    <property type="term" value="F:DNA binding"/>
    <property type="evidence" value="ECO:0007669"/>
    <property type="project" value="InterPro"/>
</dbReference>
<evidence type="ECO:0000259" key="1">
    <source>
        <dbReference type="PROSITE" id="PS51750"/>
    </source>
</evidence>
<dbReference type="Pfam" id="PF02498">
    <property type="entry name" value="Bro-N"/>
    <property type="match status" value="1"/>
</dbReference>
<proteinExistence type="predicted"/>
<dbReference type="RefSeq" id="WP_055246239.1">
    <property type="nucleotide sequence ID" value="NZ_CABIWA010000045.1"/>
</dbReference>
<dbReference type="Proteomes" id="UP000095765">
    <property type="component" value="Unassembled WGS sequence"/>
</dbReference>
<dbReference type="AlphaFoldDB" id="A0A174V2U6"/>
<feature type="domain" description="Bro-N" evidence="1">
    <location>
        <begin position="1"/>
        <end position="104"/>
    </location>
</feature>
<gene>
    <name evidence="2" type="ORF">ERS852551_03755</name>
</gene>
<dbReference type="Pfam" id="PF03374">
    <property type="entry name" value="ANT"/>
    <property type="match status" value="1"/>
</dbReference>
<evidence type="ECO:0000313" key="2">
    <source>
        <dbReference type="EMBL" id="CUQ26360.1"/>
    </source>
</evidence>
<dbReference type="EMBL" id="CZBE01000054">
    <property type="protein sequence ID" value="CUQ26360.1"/>
    <property type="molecule type" value="Genomic_DNA"/>
</dbReference>
<dbReference type="PROSITE" id="PS51750">
    <property type="entry name" value="BRO_N"/>
    <property type="match status" value="1"/>
</dbReference>
<evidence type="ECO:0000313" key="3">
    <source>
        <dbReference type="Proteomes" id="UP000095765"/>
    </source>
</evidence>
<dbReference type="InterPro" id="IPR003497">
    <property type="entry name" value="BRO_N_domain"/>
</dbReference>
<dbReference type="InterPro" id="IPR005039">
    <property type="entry name" value="Ant_C"/>
</dbReference>
<organism evidence="2 3">
    <name type="scientific">Anaerotruncus colihominis</name>
    <dbReference type="NCBI Taxonomy" id="169435"/>
    <lineage>
        <taxon>Bacteria</taxon>
        <taxon>Bacillati</taxon>
        <taxon>Bacillota</taxon>
        <taxon>Clostridia</taxon>
        <taxon>Eubacteriales</taxon>
        <taxon>Oscillospiraceae</taxon>
        <taxon>Anaerotruncus</taxon>
    </lineage>
</organism>
<reference evidence="2 3" key="1">
    <citation type="submission" date="2015-09" db="EMBL/GenBank/DDBJ databases">
        <authorList>
            <consortium name="Pathogen Informatics"/>
        </authorList>
    </citation>
    <scope>NUCLEOTIDE SEQUENCE [LARGE SCALE GENOMIC DNA]</scope>
    <source>
        <strain evidence="2 3">2789STDY5834939</strain>
    </source>
</reference>